<sequence>MVSTFLTAPITVREQIYRELLTCEPSTAINKGKAPSSPICQLLTLNRQISDEVTKFLKGQLCVLIKTNDPCFIQDSLEDENKRLSLISQLQSQDGAVRKDATSAPIAMELDFYMFHSNLEAISSSAFLVPVTSIKALLSMLWLPGWSIWCMQASLTFTLVNTFSYSQEKAEDLLIQPWINWFVPSHFVGISTNAAIPETLTSQLKTKLLGGYAAGDHLRKLNSLRNILNAGPGEFAAKKLAMASKYAQVIWDCHFECMRDASTGHFTSDSVLNLWIITCRTAADHVMVLLNAARDGEEGPEIASASGDAEKLAEARRVAEKTISFLSNKSVRACEQTAGVERVQTAVRKSKALMCFRAHMACKGLGDVHAAVGYLEEAKRFEPESSEKLLKRIEELKAEGPEIVGKGQSRVQKWEG</sequence>
<dbReference type="Proteomes" id="UP000800038">
    <property type="component" value="Unassembled WGS sequence"/>
</dbReference>
<dbReference type="EMBL" id="ML976115">
    <property type="protein sequence ID" value="KAF1938097.1"/>
    <property type="molecule type" value="Genomic_DNA"/>
</dbReference>
<name>A0A6A5SL78_9PLEO</name>
<protein>
    <submittedName>
        <fullName evidence="1">Uncharacterized protein</fullName>
    </submittedName>
</protein>
<accession>A0A6A5SL78</accession>
<evidence type="ECO:0000313" key="1">
    <source>
        <dbReference type="EMBL" id="KAF1938097.1"/>
    </source>
</evidence>
<keyword evidence="2" id="KW-1185">Reference proteome</keyword>
<organism evidence="1 2">
    <name type="scientific">Clathrospora elynae</name>
    <dbReference type="NCBI Taxonomy" id="706981"/>
    <lineage>
        <taxon>Eukaryota</taxon>
        <taxon>Fungi</taxon>
        <taxon>Dikarya</taxon>
        <taxon>Ascomycota</taxon>
        <taxon>Pezizomycotina</taxon>
        <taxon>Dothideomycetes</taxon>
        <taxon>Pleosporomycetidae</taxon>
        <taxon>Pleosporales</taxon>
        <taxon>Diademaceae</taxon>
        <taxon>Clathrospora</taxon>
    </lineage>
</organism>
<dbReference type="AlphaFoldDB" id="A0A6A5SL78"/>
<evidence type="ECO:0000313" key="2">
    <source>
        <dbReference type="Proteomes" id="UP000800038"/>
    </source>
</evidence>
<gene>
    <name evidence="1" type="ORF">EJ02DRAFT_458179</name>
</gene>
<dbReference type="OrthoDB" id="2951834at2759"/>
<proteinExistence type="predicted"/>
<reference evidence="1" key="1">
    <citation type="journal article" date="2020" name="Stud. Mycol.">
        <title>101 Dothideomycetes genomes: a test case for predicting lifestyles and emergence of pathogens.</title>
        <authorList>
            <person name="Haridas S."/>
            <person name="Albert R."/>
            <person name="Binder M."/>
            <person name="Bloem J."/>
            <person name="Labutti K."/>
            <person name="Salamov A."/>
            <person name="Andreopoulos B."/>
            <person name="Baker S."/>
            <person name="Barry K."/>
            <person name="Bills G."/>
            <person name="Bluhm B."/>
            <person name="Cannon C."/>
            <person name="Castanera R."/>
            <person name="Culley D."/>
            <person name="Daum C."/>
            <person name="Ezra D."/>
            <person name="Gonzalez J."/>
            <person name="Henrissat B."/>
            <person name="Kuo A."/>
            <person name="Liang C."/>
            <person name="Lipzen A."/>
            <person name="Lutzoni F."/>
            <person name="Magnuson J."/>
            <person name="Mondo S."/>
            <person name="Nolan M."/>
            <person name="Ohm R."/>
            <person name="Pangilinan J."/>
            <person name="Park H.-J."/>
            <person name="Ramirez L."/>
            <person name="Alfaro M."/>
            <person name="Sun H."/>
            <person name="Tritt A."/>
            <person name="Yoshinaga Y."/>
            <person name="Zwiers L.-H."/>
            <person name="Turgeon B."/>
            <person name="Goodwin S."/>
            <person name="Spatafora J."/>
            <person name="Crous P."/>
            <person name="Grigoriev I."/>
        </authorList>
    </citation>
    <scope>NUCLEOTIDE SEQUENCE</scope>
    <source>
        <strain evidence="1">CBS 161.51</strain>
    </source>
</reference>